<organism evidence="2">
    <name type="scientific">Arion vulgaris</name>
    <dbReference type="NCBI Taxonomy" id="1028688"/>
    <lineage>
        <taxon>Eukaryota</taxon>
        <taxon>Metazoa</taxon>
        <taxon>Spiralia</taxon>
        <taxon>Lophotrochozoa</taxon>
        <taxon>Mollusca</taxon>
        <taxon>Gastropoda</taxon>
        <taxon>Heterobranchia</taxon>
        <taxon>Euthyneura</taxon>
        <taxon>Panpulmonata</taxon>
        <taxon>Eupulmonata</taxon>
        <taxon>Stylommatophora</taxon>
        <taxon>Helicina</taxon>
        <taxon>Arionoidea</taxon>
        <taxon>Arionidae</taxon>
        <taxon>Arion</taxon>
    </lineage>
</organism>
<dbReference type="InterPro" id="IPR000072">
    <property type="entry name" value="PDGF/VEGF_dom"/>
</dbReference>
<evidence type="ECO:0000313" key="2">
    <source>
        <dbReference type="EMBL" id="CEK68651.1"/>
    </source>
</evidence>
<feature type="non-terminal residue" evidence="2">
    <location>
        <position position="1"/>
    </location>
</feature>
<gene>
    <name evidence="2" type="primary">ORF67141</name>
</gene>
<dbReference type="Pfam" id="PF00341">
    <property type="entry name" value="PDGF"/>
    <property type="match status" value="1"/>
</dbReference>
<dbReference type="PROSITE" id="PS50278">
    <property type="entry name" value="PDGF_2"/>
    <property type="match status" value="1"/>
</dbReference>
<dbReference type="GO" id="GO:0008083">
    <property type="term" value="F:growth factor activity"/>
    <property type="evidence" value="ECO:0007669"/>
    <property type="project" value="InterPro"/>
</dbReference>
<sequence>YNFDYPQDEPTHDDLEAFEAALHHLEEMNSCSSTKCQHPKPFVQSVQDPHNRMHMFLPECVVLYRCMNHTGCCGDSNHECVPKSMSI</sequence>
<proteinExistence type="predicted"/>
<dbReference type="AlphaFoldDB" id="A0A0B6ZLA9"/>
<evidence type="ECO:0000259" key="1">
    <source>
        <dbReference type="PROSITE" id="PS50278"/>
    </source>
</evidence>
<dbReference type="Gene3D" id="2.10.90.10">
    <property type="entry name" value="Cystine-knot cytokines"/>
    <property type="match status" value="1"/>
</dbReference>
<dbReference type="GO" id="GO:0016020">
    <property type="term" value="C:membrane"/>
    <property type="evidence" value="ECO:0007669"/>
    <property type="project" value="InterPro"/>
</dbReference>
<dbReference type="PANTHER" id="PTHR21719:SF1">
    <property type="entry name" value="FI06402P-RELATED"/>
    <property type="match status" value="1"/>
</dbReference>
<reference evidence="2" key="1">
    <citation type="submission" date="2014-12" db="EMBL/GenBank/DDBJ databases">
        <title>Insight into the proteome of Arion vulgaris.</title>
        <authorList>
            <person name="Aradska J."/>
            <person name="Bulat T."/>
            <person name="Smidak R."/>
            <person name="Sarate P."/>
            <person name="Gangsoo J."/>
            <person name="Sialana F."/>
            <person name="Bilban M."/>
            <person name="Lubec G."/>
        </authorList>
    </citation>
    <scope>NUCLEOTIDE SEQUENCE</scope>
    <source>
        <tissue evidence="2">Skin</tissue>
    </source>
</reference>
<accession>A0A0B6ZLA9</accession>
<feature type="non-terminal residue" evidence="2">
    <location>
        <position position="87"/>
    </location>
</feature>
<feature type="domain" description="Platelet-derived growth factor (PDGF) family profile" evidence="1">
    <location>
        <begin position="54"/>
        <end position="87"/>
    </location>
</feature>
<protein>
    <recommendedName>
        <fullName evidence="1">Platelet-derived growth factor (PDGF) family profile domain-containing protein</fullName>
    </recommendedName>
</protein>
<dbReference type="SUPFAM" id="SSF57501">
    <property type="entry name" value="Cystine-knot cytokines"/>
    <property type="match status" value="1"/>
</dbReference>
<dbReference type="EMBL" id="HACG01021786">
    <property type="protein sequence ID" value="CEK68651.1"/>
    <property type="molecule type" value="Transcribed_RNA"/>
</dbReference>
<dbReference type="PANTHER" id="PTHR21719">
    <property type="entry name" value="FI06402P-RELATED"/>
    <property type="match status" value="1"/>
</dbReference>
<dbReference type="InterPro" id="IPR029034">
    <property type="entry name" value="Cystine-knot_cytokine"/>
</dbReference>
<name>A0A0B6ZLA9_9EUPU</name>